<proteinExistence type="inferred from homology"/>
<evidence type="ECO:0000256" key="1">
    <source>
        <dbReference type="ARBA" id="ARBA00006586"/>
    </source>
</evidence>
<name>A0ABX0K9L2_9PROT</name>
<dbReference type="InterPro" id="IPR002692">
    <property type="entry name" value="S45"/>
</dbReference>
<evidence type="ECO:0000256" key="4">
    <source>
        <dbReference type="SAM" id="MobiDB-lite"/>
    </source>
</evidence>
<evidence type="ECO:0000313" key="5">
    <source>
        <dbReference type="EMBL" id="NHO32866.1"/>
    </source>
</evidence>
<dbReference type="PANTHER" id="PTHR34218:SF4">
    <property type="entry name" value="ACYL-HOMOSERINE LACTONE ACYLASE QUIP"/>
    <property type="match status" value="1"/>
</dbReference>
<dbReference type="InterPro" id="IPR029055">
    <property type="entry name" value="Ntn_hydrolases_N"/>
</dbReference>
<dbReference type="PIRSF" id="PIRSF001227">
    <property type="entry name" value="Pen_acylase"/>
    <property type="match status" value="1"/>
</dbReference>
<dbReference type="Gene3D" id="3.60.20.10">
    <property type="entry name" value="Glutamine Phosphoribosylpyrophosphate, subunit 1, domain 1"/>
    <property type="match status" value="1"/>
</dbReference>
<dbReference type="Gene3D" id="2.30.120.10">
    <property type="match status" value="1"/>
</dbReference>
<dbReference type="RefSeq" id="WP_173577395.1">
    <property type="nucleotide sequence ID" value="NZ_WOSW01000017.1"/>
</dbReference>
<feature type="region of interest" description="Disordered" evidence="4">
    <location>
        <begin position="219"/>
        <end position="267"/>
    </location>
</feature>
<gene>
    <name evidence="5" type="ORF">GOB84_09920</name>
</gene>
<dbReference type="InterPro" id="IPR043146">
    <property type="entry name" value="Penicillin_amidase_N_B-knob"/>
</dbReference>
<keyword evidence="2" id="KW-0378">Hydrolase</keyword>
<dbReference type="CDD" id="cd03747">
    <property type="entry name" value="Ntn_PGA_like"/>
    <property type="match status" value="1"/>
</dbReference>
<keyword evidence="6" id="KW-1185">Reference proteome</keyword>
<sequence length="802" mass="85849">MGISSGSGRRRFRAGRIGVAAVTVLAGLTAAGVGYSAWVLYASRPVLSGRVPLAGLSASVSVVRDKEGIPTITARNRTDLARGLGFLHGQERFFEMDLMRRAGAGELSEIVGKVAVPLDRRRRLHRFRHHAERVLARQDADSRALLAAYTAGVNAGLAALGHVPFEYAILREAPRPWTDIDSLLVVYAMYFDLQSDDGAAQRLRAGLRDRLGPEMTAFLDPEHTPLDAPADGSVAEAPAMPASLSGGTDAPGSPSVVHSPEPERGSNNFAVSGHLTATGAAMVAGDMHLSLSVPNIWYRARQIVRASETTVPTLDLTGVTLPGEPVQIVGSNTHIAWAFTDGYIESGDLIRLDLMQGTAAGEPWRYLTPDGPRPVGVVTENLCSGRSGCTAQRIEETIWGPVTGHDSSGAPLVWRWSAEDDNAIDIRGILALEAAHDVRGALDAAHVAALPHENMLVADSAGHIGWTIIGPVPRRVGLDDRLPHSWADGQHGWNGYLAPAEVPEIIDPPSGRLWTANGRVVGGAALTTLGDGGYADGLRAGRIRDDLFEKSLFSEGDFLAIQLDDHATVLRGWQALLLRALDARSGQHDFAVMKPFVAQWGERAVPDSIGYRLVRDYRIRAIETVFGAWAHGLTLPESHGLRAPPRSAWAVETVLTQRPPGLVPPPFRDWDAVEAAILEKVAHDVGEAGGPDHFTWGAINRVGIDHPLARAVPLLGHLTDPENEPEAGDTVVPRVQVPGFGASERLVVSPGHEETGLLEMPMGQAANPVLPYYGSGHEAWVHGEARPLLPGAPVFRLELTPQ</sequence>
<reference evidence="5 6" key="1">
    <citation type="journal article" date="2020" name="Int. J. Syst. Evol. Microbiol.">
        <title>Novel acetic acid bacteria from cider fermentations: Acetobacter conturbans sp. nov. and Acetobacter fallax sp. nov.</title>
        <authorList>
            <person name="Sombolestani A.S."/>
            <person name="Cleenwerck I."/>
            <person name="Cnockaert M."/>
            <person name="Borremans W."/>
            <person name="Wieme A.D."/>
            <person name="De Vuyst L."/>
            <person name="Vandamme P."/>
        </authorList>
    </citation>
    <scope>NUCLEOTIDE SEQUENCE [LARGE SCALE GENOMIC DNA]</scope>
    <source>
        <strain evidence="5 6">LMG 1637</strain>
    </source>
</reference>
<dbReference type="PANTHER" id="PTHR34218">
    <property type="entry name" value="PEPTIDASE S45 PENICILLIN AMIDASE"/>
    <property type="match status" value="1"/>
</dbReference>
<evidence type="ECO:0000256" key="3">
    <source>
        <dbReference type="ARBA" id="ARBA00023145"/>
    </source>
</evidence>
<comment type="caution">
    <text evidence="5">The sequence shown here is derived from an EMBL/GenBank/DDBJ whole genome shotgun (WGS) entry which is preliminary data.</text>
</comment>
<dbReference type="InterPro" id="IPR023343">
    <property type="entry name" value="Penicillin_amidase_dom1"/>
</dbReference>
<comment type="similarity">
    <text evidence="1">Belongs to the peptidase S45 family.</text>
</comment>
<dbReference type="SUPFAM" id="SSF56235">
    <property type="entry name" value="N-terminal nucleophile aminohydrolases (Ntn hydrolases)"/>
    <property type="match status" value="1"/>
</dbReference>
<accession>A0ABX0K9L2</accession>
<dbReference type="Pfam" id="PF01804">
    <property type="entry name" value="Penicil_amidase"/>
    <property type="match status" value="1"/>
</dbReference>
<dbReference type="EMBL" id="WOSW01000017">
    <property type="protein sequence ID" value="NHO32866.1"/>
    <property type="molecule type" value="Genomic_DNA"/>
</dbReference>
<evidence type="ECO:0000256" key="2">
    <source>
        <dbReference type="ARBA" id="ARBA00022801"/>
    </source>
</evidence>
<evidence type="ECO:0000313" key="6">
    <source>
        <dbReference type="Proteomes" id="UP000615326"/>
    </source>
</evidence>
<dbReference type="Gene3D" id="1.10.439.10">
    <property type="entry name" value="Penicillin Amidohydrolase, domain 1"/>
    <property type="match status" value="1"/>
</dbReference>
<dbReference type="Proteomes" id="UP000615326">
    <property type="component" value="Unassembled WGS sequence"/>
</dbReference>
<dbReference type="InterPro" id="IPR043147">
    <property type="entry name" value="Penicillin_amidase_A-knob"/>
</dbReference>
<organism evidence="5 6">
    <name type="scientific">Acetobacter fallax</name>
    <dbReference type="NCBI Taxonomy" id="1737473"/>
    <lineage>
        <taxon>Bacteria</taxon>
        <taxon>Pseudomonadati</taxon>
        <taxon>Pseudomonadota</taxon>
        <taxon>Alphaproteobacteria</taxon>
        <taxon>Acetobacterales</taxon>
        <taxon>Acetobacteraceae</taxon>
        <taxon>Acetobacter</taxon>
    </lineage>
</organism>
<protein>
    <submittedName>
        <fullName evidence="5">Penicillin acylase family protein</fullName>
    </submittedName>
</protein>
<dbReference type="Gene3D" id="1.10.1400.10">
    <property type="match status" value="1"/>
</dbReference>
<keyword evidence="3" id="KW-0865">Zymogen</keyword>
<dbReference type="InterPro" id="IPR014395">
    <property type="entry name" value="Pen/GL7ACA/AHL_acylase"/>
</dbReference>